<evidence type="ECO:0000256" key="2">
    <source>
        <dbReference type="SAM" id="Coils"/>
    </source>
</evidence>
<evidence type="ECO:0000313" key="4">
    <source>
        <dbReference type="Proteomes" id="UP000593564"/>
    </source>
</evidence>
<dbReference type="InterPro" id="IPR008491">
    <property type="entry name" value="CDK5RAP3"/>
</dbReference>
<dbReference type="AlphaFoldDB" id="A0A7J7GMC8"/>
<dbReference type="Pfam" id="PF05600">
    <property type="entry name" value="CDK5RAP3"/>
    <property type="match status" value="2"/>
</dbReference>
<reference evidence="3 4" key="2">
    <citation type="submission" date="2020-07" db="EMBL/GenBank/DDBJ databases">
        <title>Genome assembly of wild tea tree DASZ reveals pedigree and selection history of tea varieties.</title>
        <authorList>
            <person name="Zhang W."/>
        </authorList>
    </citation>
    <scope>NUCLEOTIDE SEQUENCE [LARGE SCALE GENOMIC DNA]</scope>
    <source>
        <strain evidence="4">cv. G240</strain>
        <tissue evidence="3">Leaf</tissue>
    </source>
</reference>
<keyword evidence="2" id="KW-0175">Coiled coil</keyword>
<dbReference type="PANTHER" id="PTHR14894:SF0">
    <property type="entry name" value="CDK5 REGULATORY SUBUNIT-ASSOCIATED PROTEIN 3"/>
    <property type="match status" value="1"/>
</dbReference>
<dbReference type="GO" id="GO:0012505">
    <property type="term" value="C:endomembrane system"/>
    <property type="evidence" value="ECO:0007669"/>
    <property type="project" value="TreeGrafter"/>
</dbReference>
<protein>
    <submittedName>
        <fullName evidence="3">Uncharacterized protein</fullName>
    </submittedName>
</protein>
<name>A0A7J7GMC8_CAMSI</name>
<dbReference type="Proteomes" id="UP000593564">
    <property type="component" value="Unassembled WGS sequence"/>
</dbReference>
<organism evidence="3 4">
    <name type="scientific">Camellia sinensis</name>
    <name type="common">Tea plant</name>
    <name type="synonym">Thea sinensis</name>
    <dbReference type="NCBI Taxonomy" id="4442"/>
    <lineage>
        <taxon>Eukaryota</taxon>
        <taxon>Viridiplantae</taxon>
        <taxon>Streptophyta</taxon>
        <taxon>Embryophyta</taxon>
        <taxon>Tracheophyta</taxon>
        <taxon>Spermatophyta</taxon>
        <taxon>Magnoliopsida</taxon>
        <taxon>eudicotyledons</taxon>
        <taxon>Gunneridae</taxon>
        <taxon>Pentapetalae</taxon>
        <taxon>asterids</taxon>
        <taxon>Ericales</taxon>
        <taxon>Theaceae</taxon>
        <taxon>Camellia</taxon>
    </lineage>
</organism>
<gene>
    <name evidence="3" type="ORF">HYC85_021705</name>
</gene>
<evidence type="ECO:0000313" key="3">
    <source>
        <dbReference type="EMBL" id="KAF5940538.1"/>
    </source>
</evidence>
<dbReference type="PANTHER" id="PTHR14894">
    <property type="entry name" value="CDK5 REGULATORY SUBUNIT-ASSOCIATED PROTEIN 3"/>
    <property type="match status" value="1"/>
</dbReference>
<feature type="coiled-coil region" evidence="2">
    <location>
        <begin position="98"/>
        <end position="125"/>
    </location>
</feature>
<comment type="caution">
    <text evidence="3">The sequence shown here is derived from an EMBL/GenBank/DDBJ whole genome shotgun (WGS) entry which is preliminary data.</text>
</comment>
<keyword evidence="4" id="KW-1185">Reference proteome</keyword>
<reference evidence="4" key="1">
    <citation type="journal article" date="2020" name="Nat. Commun.">
        <title>Genome assembly of wild tea tree DASZ reveals pedigree and selection history of tea varieties.</title>
        <authorList>
            <person name="Zhang W."/>
            <person name="Zhang Y."/>
            <person name="Qiu H."/>
            <person name="Guo Y."/>
            <person name="Wan H."/>
            <person name="Zhang X."/>
            <person name="Scossa F."/>
            <person name="Alseekh S."/>
            <person name="Zhang Q."/>
            <person name="Wang P."/>
            <person name="Xu L."/>
            <person name="Schmidt M.H."/>
            <person name="Jia X."/>
            <person name="Li D."/>
            <person name="Zhu A."/>
            <person name="Guo F."/>
            <person name="Chen W."/>
            <person name="Ni D."/>
            <person name="Usadel B."/>
            <person name="Fernie A.R."/>
            <person name="Wen W."/>
        </authorList>
    </citation>
    <scope>NUCLEOTIDE SEQUENCE [LARGE SCALE GENOMIC DNA]</scope>
    <source>
        <strain evidence="4">cv. G240</strain>
    </source>
</reference>
<accession>A0A7J7GMC8</accession>
<proteinExistence type="inferred from homology"/>
<sequence>MLIHILFPGIGYLEAKQIYGILLKLTPESRNIFGRQSSLSLSLSLPPPLTSHFSTYNSYLNFNLWQGVWESIVQSFEKDHIYLCEAAQLMVQNVNYEIPYQKKTVQRTQQQLAELERKEADIKRNTALSAAKFAEACQELGYPASHATLLMIIKFKTSGTVLPNLRDIIENPPSLNVSVGSEVLDTVNVEARLDESNHIDWDIGTVEETEDTGNGLGPYEIVNANEFLQNSPLNDDGVESDKTLLNKKEDVVVPERSQLLETEYRNKILDDLFEVCAYLSF</sequence>
<dbReference type="EMBL" id="JACBKZ010000010">
    <property type="protein sequence ID" value="KAF5940538.1"/>
    <property type="molecule type" value="Genomic_DNA"/>
</dbReference>
<dbReference type="GO" id="GO:0007346">
    <property type="term" value="P:regulation of mitotic cell cycle"/>
    <property type="evidence" value="ECO:0007669"/>
    <property type="project" value="TreeGrafter"/>
</dbReference>
<comment type="similarity">
    <text evidence="1">Belongs to the CDK5RAP3 family.</text>
</comment>
<evidence type="ECO:0000256" key="1">
    <source>
        <dbReference type="ARBA" id="ARBA00007478"/>
    </source>
</evidence>